<organism evidence="6 7">
    <name type="scientific">Cutibacterium avidum</name>
    <dbReference type="NCBI Taxonomy" id="33010"/>
    <lineage>
        <taxon>Bacteria</taxon>
        <taxon>Bacillati</taxon>
        <taxon>Actinomycetota</taxon>
        <taxon>Actinomycetes</taxon>
        <taxon>Propionibacteriales</taxon>
        <taxon>Propionibacteriaceae</taxon>
        <taxon>Cutibacterium</taxon>
    </lineage>
</organism>
<keyword evidence="2 5" id="KW-0812">Transmembrane</keyword>
<evidence type="ECO:0000256" key="3">
    <source>
        <dbReference type="ARBA" id="ARBA00022989"/>
    </source>
</evidence>
<evidence type="ECO:0000256" key="1">
    <source>
        <dbReference type="ARBA" id="ARBA00004141"/>
    </source>
</evidence>
<sequence length="208" mass="22715">MKADISAFLGGYRPGHSLAHRMPVWSKYLLVLVVGVTPFFVKQWWFSSGCLIMAVGIDLVVARMPARTALSIGVPLWIANVLILAYHCFFTTWQRGVIYVAGLLACLYIARLVTCTTDPGALMDAIVAMVGPLRPLGAKPEKFALTLALMWTTIPYLIGSVGQVREAARARGLRHSSWRFLIPMFVGAVGHALEMGEALKARGLGDDE</sequence>
<dbReference type="AlphaFoldDB" id="A0AB35XS44"/>
<dbReference type="EMBL" id="JBAKUA010000015">
    <property type="protein sequence ID" value="MEH1547278.1"/>
    <property type="molecule type" value="Genomic_DNA"/>
</dbReference>
<comment type="subcellular location">
    <subcellularLocation>
        <location evidence="1">Membrane</location>
        <topology evidence="1">Multi-pass membrane protein</topology>
    </subcellularLocation>
</comment>
<feature type="transmembrane region" description="Helical" evidence="5">
    <location>
        <begin position="143"/>
        <end position="164"/>
    </location>
</feature>
<name>A0AB35XS44_9ACTN</name>
<dbReference type="CDD" id="cd16914">
    <property type="entry name" value="EcfT"/>
    <property type="match status" value="1"/>
</dbReference>
<evidence type="ECO:0000256" key="2">
    <source>
        <dbReference type="ARBA" id="ARBA00022692"/>
    </source>
</evidence>
<protein>
    <submittedName>
        <fullName evidence="6">Energy-coupling factor transporter transmembrane protein EcfT</fullName>
    </submittedName>
</protein>
<evidence type="ECO:0000256" key="5">
    <source>
        <dbReference type="SAM" id="Phobius"/>
    </source>
</evidence>
<comment type="caution">
    <text evidence="6">The sequence shown here is derived from an EMBL/GenBank/DDBJ whole genome shotgun (WGS) entry which is preliminary data.</text>
</comment>
<gene>
    <name evidence="6" type="ORF">V7F78_09725</name>
</gene>
<proteinExistence type="predicted"/>
<dbReference type="InterPro" id="IPR003339">
    <property type="entry name" value="ABC/ECF_trnsptr_transmembrane"/>
</dbReference>
<dbReference type="PANTHER" id="PTHR33514">
    <property type="entry name" value="PROTEIN ABCI12, CHLOROPLASTIC"/>
    <property type="match status" value="1"/>
</dbReference>
<evidence type="ECO:0000313" key="6">
    <source>
        <dbReference type="EMBL" id="MEH1547278.1"/>
    </source>
</evidence>
<feature type="transmembrane region" description="Helical" evidence="5">
    <location>
        <begin position="96"/>
        <end position="114"/>
    </location>
</feature>
<accession>A0AB35XS44</accession>
<evidence type="ECO:0000313" key="7">
    <source>
        <dbReference type="Proteomes" id="UP001309299"/>
    </source>
</evidence>
<keyword evidence="4 5" id="KW-0472">Membrane</keyword>
<reference evidence="6" key="1">
    <citation type="submission" date="2024-02" db="EMBL/GenBank/DDBJ databases">
        <title>Bacterial skin colonization with Propionibacterium avidum as a risk factor for Periprosthetic Joint Infections - a single-center prospective study.</title>
        <authorList>
            <person name="Achermann Y."/>
        </authorList>
    </citation>
    <scope>NUCLEOTIDE SEQUENCE</scope>
    <source>
        <strain evidence="6">PAVI-2017310195</strain>
    </source>
</reference>
<feature type="transmembrane region" description="Helical" evidence="5">
    <location>
        <begin position="69"/>
        <end position="89"/>
    </location>
</feature>
<evidence type="ECO:0000256" key="4">
    <source>
        <dbReference type="ARBA" id="ARBA00023136"/>
    </source>
</evidence>
<dbReference type="Pfam" id="PF02361">
    <property type="entry name" value="CbiQ"/>
    <property type="match status" value="1"/>
</dbReference>
<dbReference type="Proteomes" id="UP001309299">
    <property type="component" value="Unassembled WGS sequence"/>
</dbReference>
<dbReference type="GO" id="GO:0005886">
    <property type="term" value="C:plasma membrane"/>
    <property type="evidence" value="ECO:0007669"/>
    <property type="project" value="UniProtKB-ARBA"/>
</dbReference>
<feature type="transmembrane region" description="Helical" evidence="5">
    <location>
        <begin position="28"/>
        <end position="57"/>
    </location>
</feature>
<keyword evidence="3 5" id="KW-1133">Transmembrane helix</keyword>
<dbReference type="PANTHER" id="PTHR33514:SF13">
    <property type="entry name" value="PROTEIN ABCI12, CHLOROPLASTIC"/>
    <property type="match status" value="1"/>
</dbReference>
<dbReference type="RefSeq" id="WP_016667821.1">
    <property type="nucleotide sequence ID" value="NZ_AP024309.1"/>
</dbReference>